<accession>A0AAV8ZCQ8</accession>
<evidence type="ECO:0000313" key="2">
    <source>
        <dbReference type="Proteomes" id="UP001162162"/>
    </source>
</evidence>
<proteinExistence type="predicted"/>
<sequence>MTGVDRKIEQEGTKCLWSMSYGEFNMPLACLLARPAGVSEASLLKVGLRVAYIQHTFVYNALNASTHIGMWRSVRRFSVCRRSILLKVKGINGDNILSTCLLVNHTQFLGQDTPKTETMDALDIMSAAELLYGAGIDDSISSRAEFYQWCLNKFGDNNLDKIFFSDEEKVSSQWL</sequence>
<comment type="caution">
    <text evidence="1">The sequence shown here is derived from an EMBL/GenBank/DDBJ whole genome shotgun (WGS) entry which is preliminary data.</text>
</comment>
<dbReference type="Proteomes" id="UP001162162">
    <property type="component" value="Unassembled WGS sequence"/>
</dbReference>
<dbReference type="AlphaFoldDB" id="A0AAV8ZCQ8"/>
<organism evidence="1 2">
    <name type="scientific">Aromia moschata</name>
    <dbReference type="NCBI Taxonomy" id="1265417"/>
    <lineage>
        <taxon>Eukaryota</taxon>
        <taxon>Metazoa</taxon>
        <taxon>Ecdysozoa</taxon>
        <taxon>Arthropoda</taxon>
        <taxon>Hexapoda</taxon>
        <taxon>Insecta</taxon>
        <taxon>Pterygota</taxon>
        <taxon>Neoptera</taxon>
        <taxon>Endopterygota</taxon>
        <taxon>Coleoptera</taxon>
        <taxon>Polyphaga</taxon>
        <taxon>Cucujiformia</taxon>
        <taxon>Chrysomeloidea</taxon>
        <taxon>Cerambycidae</taxon>
        <taxon>Cerambycinae</taxon>
        <taxon>Callichromatini</taxon>
        <taxon>Aromia</taxon>
    </lineage>
</organism>
<evidence type="ECO:0000313" key="1">
    <source>
        <dbReference type="EMBL" id="KAJ8961927.1"/>
    </source>
</evidence>
<name>A0AAV8ZCQ8_9CUCU</name>
<protein>
    <submittedName>
        <fullName evidence="1">Uncharacterized protein</fullName>
    </submittedName>
</protein>
<gene>
    <name evidence="1" type="ORF">NQ318_021546</name>
</gene>
<keyword evidence="2" id="KW-1185">Reference proteome</keyword>
<reference evidence="1" key="1">
    <citation type="journal article" date="2023" name="Insect Mol. Biol.">
        <title>Genome sequencing provides insights into the evolution of gene families encoding plant cell wall-degrading enzymes in longhorned beetles.</title>
        <authorList>
            <person name="Shin N.R."/>
            <person name="Okamura Y."/>
            <person name="Kirsch R."/>
            <person name="Pauchet Y."/>
        </authorList>
    </citation>
    <scope>NUCLEOTIDE SEQUENCE</scope>
    <source>
        <strain evidence="1">AMC_N1</strain>
    </source>
</reference>
<dbReference type="EMBL" id="JAPWTK010000004">
    <property type="protein sequence ID" value="KAJ8961927.1"/>
    <property type="molecule type" value="Genomic_DNA"/>
</dbReference>